<dbReference type="Gene3D" id="3.40.50.2000">
    <property type="entry name" value="Glycogen Phosphorylase B"/>
    <property type="match status" value="1"/>
</dbReference>
<dbReference type="Pfam" id="PF00534">
    <property type="entry name" value="Glycos_transf_1"/>
    <property type="match status" value="1"/>
</dbReference>
<sequence length="421" mass="47055">MVQDVLFDASRLLSRTERSAPTGVDRVCLAYAEWLIEHPVYRMTPVRARKDQLARVDNDWFRQRLTELRTRWTGPGAVSELNGEARRLFDALNSPDNGASVIGHVPEENPQLRKKPKRVWKQYFRSRRIAAPPSARAYINVGHTSLNTPDILTSLADGGIERIIMVHDLIPVTHPEFCRPGDGAKHERRMQNVLRHASRILVNSHYTADELKRFAARSNLAAPPIEVAHLGLERTFDSRTAITAARPYFLHVGTIEARKNLAFLLTVWRRLQETMGDETPRLVLVGRYGWENEAVLDHLQRSPNLRGLVHQAENLPDCALSALMRGARAMVAPSSVEGFDLPAVEASAMGVPLIASDIAAHRELVPHARLIDPLDGLGWLSALEDWTRNPPVAPPYCAPDWARHFNVVQERVLSSSGGATA</sequence>
<accession>A0A172Y917</accession>
<dbReference type="eggNOG" id="COG0438">
    <property type="taxonomic scope" value="Bacteria"/>
</dbReference>
<dbReference type="AlphaFoldDB" id="A0A172Y917"/>
<proteinExistence type="predicted"/>
<name>A0A172Y917_9CAUL</name>
<gene>
    <name evidence="1" type="ORF">DA69_13795</name>
</gene>
<dbReference type="PANTHER" id="PTHR46401:SF2">
    <property type="entry name" value="GLYCOSYLTRANSFERASE WBBK-RELATED"/>
    <property type="match status" value="1"/>
</dbReference>
<organism evidence="1 2">
    <name type="scientific">Brevundimonas naejangsanensis</name>
    <dbReference type="NCBI Taxonomy" id="588932"/>
    <lineage>
        <taxon>Bacteria</taxon>
        <taxon>Pseudomonadati</taxon>
        <taxon>Pseudomonadota</taxon>
        <taxon>Alphaproteobacteria</taxon>
        <taxon>Caulobacterales</taxon>
        <taxon>Caulobacteraceae</taxon>
        <taxon>Brevundimonas</taxon>
    </lineage>
</organism>
<evidence type="ECO:0000313" key="2">
    <source>
        <dbReference type="Proteomes" id="UP000077603"/>
    </source>
</evidence>
<dbReference type="CDD" id="cd03809">
    <property type="entry name" value="GT4_MtfB-like"/>
    <property type="match status" value="1"/>
</dbReference>
<protein>
    <submittedName>
        <fullName evidence="1">Glycosyl transferase family 1</fullName>
    </submittedName>
</protein>
<dbReference type="GO" id="GO:0016757">
    <property type="term" value="F:glycosyltransferase activity"/>
    <property type="evidence" value="ECO:0007669"/>
    <property type="project" value="InterPro"/>
</dbReference>
<evidence type="ECO:0000313" key="1">
    <source>
        <dbReference type="EMBL" id="ANF55707.1"/>
    </source>
</evidence>
<dbReference type="PANTHER" id="PTHR46401">
    <property type="entry name" value="GLYCOSYLTRANSFERASE WBBK-RELATED"/>
    <property type="match status" value="1"/>
</dbReference>
<dbReference type="STRING" id="588932.DA69_13795"/>
<dbReference type="Proteomes" id="UP000077603">
    <property type="component" value="Chromosome"/>
</dbReference>
<dbReference type="SUPFAM" id="SSF53756">
    <property type="entry name" value="UDP-Glycosyltransferase/glycogen phosphorylase"/>
    <property type="match status" value="1"/>
</dbReference>
<dbReference type="OrthoDB" id="9790710at2"/>
<keyword evidence="1" id="KW-0808">Transferase</keyword>
<dbReference type="InterPro" id="IPR001296">
    <property type="entry name" value="Glyco_trans_1"/>
</dbReference>
<dbReference type="KEGG" id="bne:DA69_13795"/>
<keyword evidence="2" id="KW-1185">Reference proteome</keyword>
<reference evidence="1 2" key="1">
    <citation type="journal article" date="2014" name="Genome Announc.">
        <title>Genome Sequence of a Promising Hydrogen-Producing Facultative Anaerobic Bacterium, Brevundimonas naejangsanensis Strain B1.</title>
        <authorList>
            <person name="Su H."/>
            <person name="Zhang T."/>
            <person name="Bao M."/>
            <person name="Jiang Y."/>
            <person name="Wang Y."/>
            <person name="Tan T."/>
        </authorList>
    </citation>
    <scope>NUCLEOTIDE SEQUENCE [LARGE SCALE GENOMIC DNA]</scope>
    <source>
        <strain evidence="1 2">B1</strain>
    </source>
</reference>
<dbReference type="RefSeq" id="WP_025976612.1">
    <property type="nucleotide sequence ID" value="NZ_CP015614.1"/>
</dbReference>
<dbReference type="EMBL" id="CP015614">
    <property type="protein sequence ID" value="ANF55707.1"/>
    <property type="molecule type" value="Genomic_DNA"/>
</dbReference>